<evidence type="ECO:0000259" key="2">
    <source>
        <dbReference type="PROSITE" id="PS50195"/>
    </source>
</evidence>
<dbReference type="PhylomeDB" id="A0A0D2WSF0"/>
<dbReference type="GO" id="GO:2000786">
    <property type="term" value="P:positive regulation of autophagosome assembly"/>
    <property type="evidence" value="ECO:0007669"/>
    <property type="project" value="TreeGrafter"/>
</dbReference>
<dbReference type="Gene3D" id="3.30.1520.10">
    <property type="entry name" value="Phox-like domain"/>
    <property type="match status" value="1"/>
</dbReference>
<dbReference type="InterPro" id="IPR027267">
    <property type="entry name" value="AH/BAR_dom_sf"/>
</dbReference>
<dbReference type="EMBL" id="KE346367">
    <property type="protein sequence ID" value="KJE94368.1"/>
    <property type="molecule type" value="Genomic_DNA"/>
</dbReference>
<dbReference type="GO" id="GO:0015031">
    <property type="term" value="P:protein transport"/>
    <property type="evidence" value="ECO:0007669"/>
    <property type="project" value="InterPro"/>
</dbReference>
<dbReference type="RefSeq" id="XP_004346703.1">
    <property type="nucleotide sequence ID" value="XM_004346653.2"/>
</dbReference>
<feature type="coiled-coil region" evidence="1">
    <location>
        <begin position="154"/>
        <end position="204"/>
    </location>
</feature>
<dbReference type="OMA" id="LQKSGHY"/>
<dbReference type="Gene3D" id="1.20.1270.60">
    <property type="entry name" value="Arfaptin homology (AH) domain/BAR domain"/>
    <property type="match status" value="1"/>
</dbReference>
<proteinExistence type="predicted"/>
<keyword evidence="4" id="KW-1185">Reference proteome</keyword>
<dbReference type="InterPro" id="IPR015404">
    <property type="entry name" value="Vps5_C"/>
</dbReference>
<dbReference type="STRING" id="595528.A0A0D2WSF0"/>
<dbReference type="OrthoDB" id="289314at2759"/>
<feature type="domain" description="PX" evidence="2">
    <location>
        <begin position="22"/>
        <end position="148"/>
    </location>
</feature>
<keyword evidence="1" id="KW-0175">Coiled coil</keyword>
<dbReference type="InterPro" id="IPR001683">
    <property type="entry name" value="PX_dom"/>
</dbReference>
<dbReference type="GO" id="GO:0031901">
    <property type="term" value="C:early endosome membrane"/>
    <property type="evidence" value="ECO:0007669"/>
    <property type="project" value="TreeGrafter"/>
</dbReference>
<dbReference type="GO" id="GO:0031201">
    <property type="term" value="C:SNARE complex"/>
    <property type="evidence" value="ECO:0007669"/>
    <property type="project" value="TreeGrafter"/>
</dbReference>
<evidence type="ECO:0000313" key="4">
    <source>
        <dbReference type="Proteomes" id="UP000008743"/>
    </source>
</evidence>
<dbReference type="SMART" id="SM00312">
    <property type="entry name" value="PX"/>
    <property type="match status" value="1"/>
</dbReference>
<dbReference type="InterPro" id="IPR036871">
    <property type="entry name" value="PX_dom_sf"/>
</dbReference>
<dbReference type="SUPFAM" id="SSF103657">
    <property type="entry name" value="BAR/IMD domain-like"/>
    <property type="match status" value="1"/>
</dbReference>
<dbReference type="eggNOG" id="KOG2273">
    <property type="taxonomic scope" value="Eukaryota"/>
</dbReference>
<dbReference type="Proteomes" id="UP000008743">
    <property type="component" value="Unassembled WGS sequence"/>
</dbReference>
<dbReference type="AlphaFoldDB" id="A0A0D2WSF0"/>
<dbReference type="GO" id="GO:0032266">
    <property type="term" value="F:phosphatidylinositol-3-phosphate binding"/>
    <property type="evidence" value="ECO:0007669"/>
    <property type="project" value="TreeGrafter"/>
</dbReference>
<dbReference type="Pfam" id="PF09325">
    <property type="entry name" value="Vps5"/>
    <property type="match status" value="1"/>
</dbReference>
<dbReference type="GO" id="GO:0005886">
    <property type="term" value="C:plasma membrane"/>
    <property type="evidence" value="ECO:0007669"/>
    <property type="project" value="TreeGrafter"/>
</dbReference>
<evidence type="ECO:0000256" key="1">
    <source>
        <dbReference type="SAM" id="Coils"/>
    </source>
</evidence>
<gene>
    <name evidence="3" type="ORF">CAOG_005018</name>
</gene>
<protein>
    <recommendedName>
        <fullName evidence="2">PX domain-containing protein</fullName>
    </recommendedName>
</protein>
<dbReference type="PANTHER" id="PTHR46596:SF1">
    <property type="entry name" value="SORTING NEXIN-4"/>
    <property type="match status" value="1"/>
</dbReference>
<accession>A0A0D2WSF0</accession>
<dbReference type="FunCoup" id="A0A0D2WSF0">
    <property type="interactions" value="498"/>
</dbReference>
<sequence length="416" mass="47162">MADEDYSPATTPSGSPLAGLEISIADAEKRKKSGEILSDPFIAYNIISKSKQNVPGFGSSEYYVWRRYSEFELLRNYLYMQYPTVVLPPMPPKRGNAGWTKIVDHFDPEFIEVRRVALQSFLRRAAQHPQLAADETFHAFLQQEAWSTSSAQLADRVEEKMKQLSASLKLKTQDNRFLDVKNYADNLNANLSALVKVQERLSKNMADMYESYGQTGPVFSDWAVIEKDIGDVLQSTGHFMDSLAPSVNEKLHAEEDQFTAVLREYTLFGDSLRTLVKRQEQKQYDLEKAEDSLASKVSSLEQLQGVTATGEPAPAGGKFSFKKISSKMFGPDTPEVREEKIRALEQQIEEGKGQVQIAQQELSTFCEDALRDVERFHKTKVADFKRVLVQYAKTQISFYKKGLQSWENMRTVVNGM</sequence>
<dbReference type="Pfam" id="PF00787">
    <property type="entry name" value="PX"/>
    <property type="match status" value="1"/>
</dbReference>
<name>A0A0D2WSF0_CAPO3</name>
<dbReference type="SUPFAM" id="SSF64268">
    <property type="entry name" value="PX domain"/>
    <property type="match status" value="1"/>
</dbReference>
<organism evidence="3 4">
    <name type="scientific">Capsaspora owczarzaki (strain ATCC 30864)</name>
    <dbReference type="NCBI Taxonomy" id="595528"/>
    <lineage>
        <taxon>Eukaryota</taxon>
        <taxon>Filasterea</taxon>
        <taxon>Capsaspora</taxon>
    </lineage>
</organism>
<dbReference type="InterPro" id="IPR034783">
    <property type="entry name" value="SNX4"/>
</dbReference>
<dbReference type="PROSITE" id="PS50195">
    <property type="entry name" value="PX"/>
    <property type="match status" value="1"/>
</dbReference>
<dbReference type="PANTHER" id="PTHR46596">
    <property type="entry name" value="SORTING NEXIN-4"/>
    <property type="match status" value="1"/>
</dbReference>
<evidence type="ECO:0000313" key="3">
    <source>
        <dbReference type="EMBL" id="KJE94368.1"/>
    </source>
</evidence>
<dbReference type="InParanoid" id="A0A0D2WSF0"/>
<reference evidence="3" key="1">
    <citation type="submission" date="2011-02" db="EMBL/GenBank/DDBJ databases">
        <title>The Genome Sequence of Capsaspora owczarzaki ATCC 30864.</title>
        <authorList>
            <consortium name="The Broad Institute Genome Sequencing Platform"/>
            <person name="Russ C."/>
            <person name="Cuomo C."/>
            <person name="Burger G."/>
            <person name="Gray M.W."/>
            <person name="Holland P.W.H."/>
            <person name="King N."/>
            <person name="Lang F.B.F."/>
            <person name="Roger A.J."/>
            <person name="Ruiz-Trillo I."/>
            <person name="Young S.K."/>
            <person name="Zeng Q."/>
            <person name="Gargeya S."/>
            <person name="Alvarado L."/>
            <person name="Berlin A."/>
            <person name="Chapman S.B."/>
            <person name="Chen Z."/>
            <person name="Freedman E."/>
            <person name="Gellesch M."/>
            <person name="Goldberg J."/>
            <person name="Griggs A."/>
            <person name="Gujja S."/>
            <person name="Heilman E."/>
            <person name="Heiman D."/>
            <person name="Howarth C."/>
            <person name="Mehta T."/>
            <person name="Neiman D."/>
            <person name="Pearson M."/>
            <person name="Roberts A."/>
            <person name="Saif S."/>
            <person name="Shea T."/>
            <person name="Shenoy N."/>
            <person name="Sisk P."/>
            <person name="Stolte C."/>
            <person name="Sykes S."/>
            <person name="White J."/>
            <person name="Yandava C."/>
            <person name="Haas B."/>
            <person name="Nusbaum C."/>
            <person name="Birren B."/>
        </authorList>
    </citation>
    <scope>NUCLEOTIDE SEQUENCE</scope>
    <source>
        <strain evidence="3">ATCC 30864</strain>
    </source>
</reference>